<dbReference type="Gene3D" id="2.70.70.10">
    <property type="entry name" value="Glucose Permease (Domain IIA)"/>
    <property type="match status" value="1"/>
</dbReference>
<keyword evidence="1" id="KW-0812">Transmembrane</keyword>
<dbReference type="CDD" id="cd12797">
    <property type="entry name" value="M23_peptidase"/>
    <property type="match status" value="1"/>
</dbReference>
<dbReference type="GO" id="GO:0016787">
    <property type="term" value="F:hydrolase activity"/>
    <property type="evidence" value="ECO:0007669"/>
    <property type="project" value="UniProtKB-KW"/>
</dbReference>
<feature type="transmembrane region" description="Helical" evidence="1">
    <location>
        <begin position="45"/>
        <end position="64"/>
    </location>
</feature>
<name>A0ABU3PXL2_9ACTN</name>
<sequence length="300" mass="31659">MVRTIAGWRPLWARLVVVLLLVVVLDVAAGLGLLPVDRLVPGGPVGVVAVVVALAVMPLLMGVAPRSERTDPVVLAPPVRGEWTAVNSPGQSIPSHGTRTRGQLSAIDVCGRSTASSPRLVRWGLRGTRPEAYPGFDAPVHAMAAGEVVRVVDRQRDHRARDTWQGLAWMMTLEGIVREVGGTPRVLGNHVVVRHQDGTVAVYAHLRCGSVTEAAVAAGSRVGVGDVLGRVGNTGNTSMPHLHVQVMDSVRTDAAAGLPLAWSRIETTGEIDPPFEAYAKEPAASALPGMPRNGEVFRAG</sequence>
<dbReference type="Proteomes" id="UP001268542">
    <property type="component" value="Unassembled WGS sequence"/>
</dbReference>
<dbReference type="RefSeq" id="WP_315733459.1">
    <property type="nucleotide sequence ID" value="NZ_JAVYII010000005.1"/>
</dbReference>
<dbReference type="EC" id="3.4.-.-" evidence="3"/>
<keyword evidence="1" id="KW-1133">Transmembrane helix</keyword>
<proteinExistence type="predicted"/>
<feature type="transmembrane region" description="Helical" evidence="1">
    <location>
        <begin position="12"/>
        <end position="33"/>
    </location>
</feature>
<dbReference type="PANTHER" id="PTHR21666:SF270">
    <property type="entry name" value="MUREIN HYDROLASE ACTIVATOR ENVC"/>
    <property type="match status" value="1"/>
</dbReference>
<keyword evidence="3" id="KW-0378">Hydrolase</keyword>
<dbReference type="InterPro" id="IPR050570">
    <property type="entry name" value="Cell_wall_metabolism_enzyme"/>
</dbReference>
<dbReference type="SUPFAM" id="SSF51261">
    <property type="entry name" value="Duplicated hybrid motif"/>
    <property type="match status" value="1"/>
</dbReference>
<comment type="caution">
    <text evidence="3">The sequence shown here is derived from an EMBL/GenBank/DDBJ whole genome shotgun (WGS) entry which is preliminary data.</text>
</comment>
<dbReference type="PANTHER" id="PTHR21666">
    <property type="entry name" value="PEPTIDASE-RELATED"/>
    <property type="match status" value="1"/>
</dbReference>
<reference evidence="3 4" key="1">
    <citation type="submission" date="2023-08" db="EMBL/GenBank/DDBJ databases">
        <title>Nocardioides seae sp. nov., a bacterium isolated from a soil.</title>
        <authorList>
            <person name="Wang X."/>
        </authorList>
    </citation>
    <scope>NUCLEOTIDE SEQUENCE [LARGE SCALE GENOMIC DNA]</scope>
    <source>
        <strain evidence="3 4">YZH12</strain>
    </source>
</reference>
<keyword evidence="1" id="KW-0472">Membrane</keyword>
<dbReference type="EMBL" id="JAVYII010000005">
    <property type="protein sequence ID" value="MDT9593973.1"/>
    <property type="molecule type" value="Genomic_DNA"/>
</dbReference>
<dbReference type="Pfam" id="PF01551">
    <property type="entry name" value="Peptidase_M23"/>
    <property type="match status" value="1"/>
</dbReference>
<dbReference type="InterPro" id="IPR016047">
    <property type="entry name" value="M23ase_b-sheet_dom"/>
</dbReference>
<accession>A0ABU3PXL2</accession>
<feature type="domain" description="M23ase beta-sheet core" evidence="2">
    <location>
        <begin position="174"/>
        <end position="248"/>
    </location>
</feature>
<evidence type="ECO:0000256" key="1">
    <source>
        <dbReference type="SAM" id="Phobius"/>
    </source>
</evidence>
<evidence type="ECO:0000313" key="4">
    <source>
        <dbReference type="Proteomes" id="UP001268542"/>
    </source>
</evidence>
<evidence type="ECO:0000259" key="2">
    <source>
        <dbReference type="Pfam" id="PF01551"/>
    </source>
</evidence>
<protein>
    <submittedName>
        <fullName evidence="3">M23 family metallopeptidase</fullName>
        <ecNumber evidence="3">3.4.-.-</ecNumber>
    </submittedName>
</protein>
<dbReference type="InterPro" id="IPR011055">
    <property type="entry name" value="Dup_hybrid_motif"/>
</dbReference>
<gene>
    <name evidence="3" type="ORF">RDV89_12900</name>
</gene>
<evidence type="ECO:0000313" key="3">
    <source>
        <dbReference type="EMBL" id="MDT9593973.1"/>
    </source>
</evidence>
<organism evidence="3 4">
    <name type="scientific">Nocardioides imazamoxiresistens</name>
    <dbReference type="NCBI Taxonomy" id="3231893"/>
    <lineage>
        <taxon>Bacteria</taxon>
        <taxon>Bacillati</taxon>
        <taxon>Actinomycetota</taxon>
        <taxon>Actinomycetes</taxon>
        <taxon>Propionibacteriales</taxon>
        <taxon>Nocardioidaceae</taxon>
        <taxon>Nocardioides</taxon>
    </lineage>
</organism>
<keyword evidence="4" id="KW-1185">Reference proteome</keyword>